<gene>
    <name evidence="3" type="primary">WBGene00276634</name>
</gene>
<dbReference type="AlphaFoldDB" id="A0A2A6CF24"/>
<accession>A0A2A6CF24</accession>
<accession>A0A8R1UTC1</accession>
<sequence length="168" mass="19433">MNRPDAIEEEDNIPIIHAFKSLMLPLNAFCVVAGCFWIWNHLPSVLNTFLVPTMLLWVQRLISCNQQMDIAHRMIVEDLKKAMEKDQKQKENRIKESNEHYEDNQAPEKDSEMHTAPVSQSRIMRTRRNCSLIGTRPTDHSRLSESDPTTHSQHRVPESGISNFELLG</sequence>
<reference evidence="3" key="2">
    <citation type="submission" date="2022-06" db="UniProtKB">
        <authorList>
            <consortium name="EnsemblMetazoa"/>
        </authorList>
    </citation>
    <scope>IDENTIFICATION</scope>
    <source>
        <strain evidence="3">PS312</strain>
    </source>
</reference>
<keyword evidence="2" id="KW-0472">Membrane</keyword>
<organism evidence="3 4">
    <name type="scientific">Pristionchus pacificus</name>
    <name type="common">Parasitic nematode worm</name>
    <dbReference type="NCBI Taxonomy" id="54126"/>
    <lineage>
        <taxon>Eukaryota</taxon>
        <taxon>Metazoa</taxon>
        <taxon>Ecdysozoa</taxon>
        <taxon>Nematoda</taxon>
        <taxon>Chromadorea</taxon>
        <taxon>Rhabditida</taxon>
        <taxon>Rhabditina</taxon>
        <taxon>Diplogasteromorpha</taxon>
        <taxon>Diplogasteroidea</taxon>
        <taxon>Neodiplogasteridae</taxon>
        <taxon>Pristionchus</taxon>
    </lineage>
</organism>
<protein>
    <submittedName>
        <fullName evidence="3">Uncharacterized protein</fullName>
    </submittedName>
</protein>
<dbReference type="EnsemblMetazoa" id="PPA38265.1">
    <property type="protein sequence ID" value="PPA38265.1"/>
    <property type="gene ID" value="WBGene00276634"/>
</dbReference>
<evidence type="ECO:0000313" key="4">
    <source>
        <dbReference type="Proteomes" id="UP000005239"/>
    </source>
</evidence>
<name>A0A2A6CF24_PRIPA</name>
<evidence type="ECO:0000256" key="1">
    <source>
        <dbReference type="SAM" id="MobiDB-lite"/>
    </source>
</evidence>
<feature type="transmembrane region" description="Helical" evidence="2">
    <location>
        <begin position="21"/>
        <end position="39"/>
    </location>
</feature>
<keyword evidence="2" id="KW-1133">Transmembrane helix</keyword>
<reference evidence="4" key="1">
    <citation type="journal article" date="2008" name="Nat. Genet.">
        <title>The Pristionchus pacificus genome provides a unique perspective on nematode lifestyle and parasitism.</title>
        <authorList>
            <person name="Dieterich C."/>
            <person name="Clifton S.W."/>
            <person name="Schuster L.N."/>
            <person name="Chinwalla A."/>
            <person name="Delehaunty K."/>
            <person name="Dinkelacker I."/>
            <person name="Fulton L."/>
            <person name="Fulton R."/>
            <person name="Godfrey J."/>
            <person name="Minx P."/>
            <person name="Mitreva M."/>
            <person name="Roeseler W."/>
            <person name="Tian H."/>
            <person name="Witte H."/>
            <person name="Yang S.P."/>
            <person name="Wilson R.K."/>
            <person name="Sommer R.J."/>
        </authorList>
    </citation>
    <scope>NUCLEOTIDE SEQUENCE [LARGE SCALE GENOMIC DNA]</scope>
    <source>
        <strain evidence="4">PS312</strain>
    </source>
</reference>
<feature type="region of interest" description="Disordered" evidence="1">
    <location>
        <begin position="82"/>
        <end position="168"/>
    </location>
</feature>
<evidence type="ECO:0000313" key="3">
    <source>
        <dbReference type="EnsemblMetazoa" id="PPA38265.1"/>
    </source>
</evidence>
<evidence type="ECO:0000256" key="2">
    <source>
        <dbReference type="SAM" id="Phobius"/>
    </source>
</evidence>
<dbReference type="Proteomes" id="UP000005239">
    <property type="component" value="Unassembled WGS sequence"/>
</dbReference>
<keyword evidence="2" id="KW-0812">Transmembrane</keyword>
<feature type="compositionally biased region" description="Basic and acidic residues" evidence="1">
    <location>
        <begin position="82"/>
        <end position="113"/>
    </location>
</feature>
<keyword evidence="4" id="KW-1185">Reference proteome</keyword>
<proteinExistence type="predicted"/>
<dbReference type="PROSITE" id="PS51257">
    <property type="entry name" value="PROKAR_LIPOPROTEIN"/>
    <property type="match status" value="1"/>
</dbReference>